<comment type="caution">
    <text evidence="2">The sequence shown here is derived from an EMBL/GenBank/DDBJ whole genome shotgun (WGS) entry which is preliminary data.</text>
</comment>
<protein>
    <submittedName>
        <fullName evidence="2">Uncharacterized protein</fullName>
    </submittedName>
</protein>
<keyword evidence="3" id="KW-1185">Reference proteome</keyword>
<dbReference type="Proteomes" id="UP000887116">
    <property type="component" value="Unassembled WGS sequence"/>
</dbReference>
<evidence type="ECO:0000256" key="1">
    <source>
        <dbReference type="SAM" id="MobiDB-lite"/>
    </source>
</evidence>
<organism evidence="2 3">
    <name type="scientific">Trichonephila clavata</name>
    <name type="common">Joro spider</name>
    <name type="synonym">Nephila clavata</name>
    <dbReference type="NCBI Taxonomy" id="2740835"/>
    <lineage>
        <taxon>Eukaryota</taxon>
        <taxon>Metazoa</taxon>
        <taxon>Ecdysozoa</taxon>
        <taxon>Arthropoda</taxon>
        <taxon>Chelicerata</taxon>
        <taxon>Arachnida</taxon>
        <taxon>Araneae</taxon>
        <taxon>Araneomorphae</taxon>
        <taxon>Entelegynae</taxon>
        <taxon>Araneoidea</taxon>
        <taxon>Nephilidae</taxon>
        <taxon>Trichonephila</taxon>
    </lineage>
</organism>
<feature type="compositionally biased region" description="Basic residues" evidence="1">
    <location>
        <begin position="11"/>
        <end position="24"/>
    </location>
</feature>
<name>A0A8X6G9L3_TRICU</name>
<gene>
    <name evidence="2" type="ORF">TNCT_405481</name>
</gene>
<sequence length="148" mass="16023">MRITSPALFSNRKKTPSLRSRKKNQTVGNEPAESSARFSTASRFLDSQSIASVTRCDCSERGENKRKSGLLSPKLGISLGTSHGVIDEPQLPDIQLTRGDPWQCIINIPCNPGGATSTATMQSLIYITTGLLILISLQGNVKFFSVVI</sequence>
<dbReference type="EMBL" id="BMAO01031774">
    <property type="protein sequence ID" value="GFQ77563.1"/>
    <property type="molecule type" value="Genomic_DNA"/>
</dbReference>
<accession>A0A8X6G9L3</accession>
<dbReference type="AlphaFoldDB" id="A0A8X6G9L3"/>
<reference evidence="2" key="1">
    <citation type="submission" date="2020-07" db="EMBL/GenBank/DDBJ databases">
        <title>Multicomponent nature underlies the extraordinary mechanical properties of spider dragline silk.</title>
        <authorList>
            <person name="Kono N."/>
            <person name="Nakamura H."/>
            <person name="Mori M."/>
            <person name="Yoshida Y."/>
            <person name="Ohtoshi R."/>
            <person name="Malay A.D."/>
            <person name="Moran D.A.P."/>
            <person name="Tomita M."/>
            <person name="Numata K."/>
            <person name="Arakawa K."/>
        </authorList>
    </citation>
    <scope>NUCLEOTIDE SEQUENCE</scope>
</reference>
<proteinExistence type="predicted"/>
<feature type="region of interest" description="Disordered" evidence="1">
    <location>
        <begin position="1"/>
        <end position="40"/>
    </location>
</feature>
<evidence type="ECO:0000313" key="3">
    <source>
        <dbReference type="Proteomes" id="UP000887116"/>
    </source>
</evidence>
<evidence type="ECO:0000313" key="2">
    <source>
        <dbReference type="EMBL" id="GFQ77563.1"/>
    </source>
</evidence>